<dbReference type="InterPro" id="IPR000719">
    <property type="entry name" value="Prot_kinase_dom"/>
</dbReference>
<dbReference type="GO" id="GO:0005524">
    <property type="term" value="F:ATP binding"/>
    <property type="evidence" value="ECO:0007669"/>
    <property type="project" value="InterPro"/>
</dbReference>
<evidence type="ECO:0000313" key="3">
    <source>
        <dbReference type="EMBL" id="KAJ7222205.1"/>
    </source>
</evidence>
<dbReference type="InterPro" id="IPR011009">
    <property type="entry name" value="Kinase-like_dom_sf"/>
</dbReference>
<evidence type="ECO:0000313" key="4">
    <source>
        <dbReference type="Proteomes" id="UP001219525"/>
    </source>
</evidence>
<dbReference type="PROSITE" id="PS50011">
    <property type="entry name" value="PROTEIN_KINASE_DOM"/>
    <property type="match status" value="1"/>
</dbReference>
<sequence length="267" mass="29488">MTMRHPGPESVFNPTRHLVAISDRVLTAWDTPSEEWRDTLTESEDPLSPGLSRASESPGLLSLSSPESPNRCSPMSADHLKPAHLEILSSDGISTSTTVLDASLTLPGRLSKSCPVIMKVVHEHFNFHMVAREVKAYRQLQDLSVVVPHLFAVMREPADPSSAIMVLENAGERIGHGCWDDVVLDESDKKEIYFTLAQIHARGVLHGDVMPRNVVRRPHGGMCFVDFGLAEVGHRCDPQSCFELVKLRRKLGLPDNIVDDRAAGQEC</sequence>
<dbReference type="GO" id="GO:0004672">
    <property type="term" value="F:protein kinase activity"/>
    <property type="evidence" value="ECO:0007669"/>
    <property type="project" value="InterPro"/>
</dbReference>
<protein>
    <recommendedName>
        <fullName evidence="2">Protein kinase domain-containing protein</fullName>
    </recommendedName>
</protein>
<dbReference type="AlphaFoldDB" id="A0AAD6VU40"/>
<dbReference type="EMBL" id="JARJCW010000007">
    <property type="protein sequence ID" value="KAJ7222205.1"/>
    <property type="molecule type" value="Genomic_DNA"/>
</dbReference>
<dbReference type="Gene3D" id="1.10.510.10">
    <property type="entry name" value="Transferase(Phosphotransferase) domain 1"/>
    <property type="match status" value="1"/>
</dbReference>
<gene>
    <name evidence="3" type="ORF">GGX14DRAFT_428204</name>
</gene>
<dbReference type="Proteomes" id="UP001219525">
    <property type="component" value="Unassembled WGS sequence"/>
</dbReference>
<comment type="caution">
    <text evidence="3">The sequence shown here is derived from an EMBL/GenBank/DDBJ whole genome shotgun (WGS) entry which is preliminary data.</text>
</comment>
<proteinExistence type="predicted"/>
<organism evidence="3 4">
    <name type="scientific">Mycena pura</name>
    <dbReference type="NCBI Taxonomy" id="153505"/>
    <lineage>
        <taxon>Eukaryota</taxon>
        <taxon>Fungi</taxon>
        <taxon>Dikarya</taxon>
        <taxon>Basidiomycota</taxon>
        <taxon>Agaricomycotina</taxon>
        <taxon>Agaricomycetes</taxon>
        <taxon>Agaricomycetidae</taxon>
        <taxon>Agaricales</taxon>
        <taxon>Marasmiineae</taxon>
        <taxon>Mycenaceae</taxon>
        <taxon>Mycena</taxon>
    </lineage>
</organism>
<evidence type="ECO:0000256" key="1">
    <source>
        <dbReference type="SAM" id="MobiDB-lite"/>
    </source>
</evidence>
<accession>A0AAD6VU40</accession>
<dbReference type="Gene3D" id="3.30.200.20">
    <property type="entry name" value="Phosphorylase Kinase, domain 1"/>
    <property type="match status" value="1"/>
</dbReference>
<feature type="domain" description="Protein kinase" evidence="2">
    <location>
        <begin position="85"/>
        <end position="267"/>
    </location>
</feature>
<name>A0AAD6VU40_9AGAR</name>
<feature type="region of interest" description="Disordered" evidence="1">
    <location>
        <begin position="37"/>
        <end position="75"/>
    </location>
</feature>
<dbReference type="SUPFAM" id="SSF56112">
    <property type="entry name" value="Protein kinase-like (PK-like)"/>
    <property type="match status" value="1"/>
</dbReference>
<keyword evidence="4" id="KW-1185">Reference proteome</keyword>
<evidence type="ECO:0000259" key="2">
    <source>
        <dbReference type="PROSITE" id="PS50011"/>
    </source>
</evidence>
<feature type="compositionally biased region" description="Low complexity" evidence="1">
    <location>
        <begin position="55"/>
        <end position="69"/>
    </location>
</feature>
<reference evidence="3" key="1">
    <citation type="submission" date="2023-03" db="EMBL/GenBank/DDBJ databases">
        <title>Massive genome expansion in bonnet fungi (Mycena s.s.) driven by repeated elements and novel gene families across ecological guilds.</title>
        <authorList>
            <consortium name="Lawrence Berkeley National Laboratory"/>
            <person name="Harder C.B."/>
            <person name="Miyauchi S."/>
            <person name="Viragh M."/>
            <person name="Kuo A."/>
            <person name="Thoen E."/>
            <person name="Andreopoulos B."/>
            <person name="Lu D."/>
            <person name="Skrede I."/>
            <person name="Drula E."/>
            <person name="Henrissat B."/>
            <person name="Morin E."/>
            <person name="Kohler A."/>
            <person name="Barry K."/>
            <person name="LaButti K."/>
            <person name="Morin E."/>
            <person name="Salamov A."/>
            <person name="Lipzen A."/>
            <person name="Mereny Z."/>
            <person name="Hegedus B."/>
            <person name="Baldrian P."/>
            <person name="Stursova M."/>
            <person name="Weitz H."/>
            <person name="Taylor A."/>
            <person name="Grigoriev I.V."/>
            <person name="Nagy L.G."/>
            <person name="Martin F."/>
            <person name="Kauserud H."/>
        </authorList>
    </citation>
    <scope>NUCLEOTIDE SEQUENCE</scope>
    <source>
        <strain evidence="3">9144</strain>
    </source>
</reference>